<keyword evidence="1 2" id="KW-0732">Signal</keyword>
<dbReference type="EMBL" id="CP016172">
    <property type="protein sequence ID" value="ANN79477.1"/>
    <property type="molecule type" value="Genomic_DNA"/>
</dbReference>
<reference evidence="4 5" key="1">
    <citation type="submission" date="2016-06" db="EMBL/GenBank/DDBJ databases">
        <title>Complete genome sequences of Bordetella bronchialis and Bordetella flabilis.</title>
        <authorList>
            <person name="LiPuma J.J."/>
            <person name="Spilker T."/>
        </authorList>
    </citation>
    <scope>NUCLEOTIDE SEQUENCE [LARGE SCALE GENOMIC DNA]</scope>
    <source>
        <strain evidence="4 5">AU10664</strain>
    </source>
</reference>
<evidence type="ECO:0000256" key="1">
    <source>
        <dbReference type="ARBA" id="ARBA00022729"/>
    </source>
</evidence>
<dbReference type="PANTHER" id="PTHR35936">
    <property type="entry name" value="MEMBRANE-BOUND LYTIC MUREIN TRANSGLYCOSYLASE F"/>
    <property type="match status" value="1"/>
</dbReference>
<sequence length="292" mass="30638">MSRPPLPHRSLRSRRLVLSAGLAATLVAMACAGTAGAAQPLVTGVDATFAPHAMPKLGGGLQGFNIDLGEALAKQLGTTIKIEGTEYAALIPGLNARKYDFVLAPTTATPERAKSLLFSEGYLNTDYTFLIAKNKPDITGLQDLKGKTLAVNKGSAYENWARDNAAQYGFKYDVYASNADAVQAVQSGRADANLAGNTVSAWAAKQNPAVKTSYTLRTGLVWALAFRLDDKAGRDRVSTALKCLKQNGTVSALAQKWFGFTPAPGSAAATVGAGQGVPELDGYDATPVKLQC</sequence>
<dbReference type="InterPro" id="IPR001638">
    <property type="entry name" value="Solute-binding_3/MltF_N"/>
</dbReference>
<dbReference type="Proteomes" id="UP000091926">
    <property type="component" value="Chromosome"/>
</dbReference>
<evidence type="ECO:0000256" key="2">
    <source>
        <dbReference type="SAM" id="SignalP"/>
    </source>
</evidence>
<dbReference type="SMART" id="SM00062">
    <property type="entry name" value="PBPb"/>
    <property type="match status" value="1"/>
</dbReference>
<dbReference type="CDD" id="cd13626">
    <property type="entry name" value="PBP2_Cystine_like"/>
    <property type="match status" value="1"/>
</dbReference>
<dbReference type="RefSeq" id="WP_066662609.1">
    <property type="nucleotide sequence ID" value="NZ_CBCSCL010000038.1"/>
</dbReference>
<dbReference type="AlphaFoldDB" id="A0A193GHD3"/>
<dbReference type="OrthoDB" id="9768183at2"/>
<dbReference type="PROSITE" id="PS51257">
    <property type="entry name" value="PROKAR_LIPOPROTEIN"/>
    <property type="match status" value="1"/>
</dbReference>
<dbReference type="PANTHER" id="PTHR35936:SF17">
    <property type="entry name" value="ARGININE-BINDING EXTRACELLULAR PROTEIN ARTP"/>
    <property type="match status" value="1"/>
</dbReference>
<evidence type="ECO:0000259" key="3">
    <source>
        <dbReference type="SMART" id="SM00062"/>
    </source>
</evidence>
<feature type="signal peptide" evidence="2">
    <location>
        <begin position="1"/>
        <end position="37"/>
    </location>
</feature>
<proteinExistence type="predicted"/>
<keyword evidence="5" id="KW-1185">Reference proteome</keyword>
<evidence type="ECO:0000313" key="5">
    <source>
        <dbReference type="Proteomes" id="UP000091926"/>
    </source>
</evidence>
<dbReference type="Gene3D" id="3.40.190.10">
    <property type="entry name" value="Periplasmic binding protein-like II"/>
    <property type="match status" value="2"/>
</dbReference>
<protein>
    <submittedName>
        <fullName evidence="4">Polar amino acid ABC transporter substrate-binding protein</fullName>
    </submittedName>
</protein>
<accession>A0A193GHD3</accession>
<organism evidence="4 5">
    <name type="scientific">Bordetella flabilis</name>
    <dbReference type="NCBI Taxonomy" id="463014"/>
    <lineage>
        <taxon>Bacteria</taxon>
        <taxon>Pseudomonadati</taxon>
        <taxon>Pseudomonadota</taxon>
        <taxon>Betaproteobacteria</taxon>
        <taxon>Burkholderiales</taxon>
        <taxon>Alcaligenaceae</taxon>
        <taxon>Bordetella</taxon>
    </lineage>
</organism>
<dbReference type="KEGG" id="bfz:BAU07_22240"/>
<dbReference type="Pfam" id="PF00497">
    <property type="entry name" value="SBP_bac_3"/>
    <property type="match status" value="1"/>
</dbReference>
<dbReference type="SUPFAM" id="SSF53850">
    <property type="entry name" value="Periplasmic binding protein-like II"/>
    <property type="match status" value="1"/>
</dbReference>
<gene>
    <name evidence="4" type="ORF">BAU07_22240</name>
</gene>
<feature type="chain" id="PRO_5008258989" evidence="2">
    <location>
        <begin position="38"/>
        <end position="292"/>
    </location>
</feature>
<evidence type="ECO:0000313" key="4">
    <source>
        <dbReference type="EMBL" id="ANN79477.1"/>
    </source>
</evidence>
<dbReference type="STRING" id="463014.BAU07_22240"/>
<name>A0A193GHD3_9BORD</name>
<feature type="domain" description="Solute-binding protein family 3/N-terminal" evidence="3">
    <location>
        <begin position="40"/>
        <end position="261"/>
    </location>
</feature>